<reference evidence="8" key="2">
    <citation type="submission" date="2015-01" db="EMBL/GenBank/DDBJ databases">
        <title>Evolutionary Origins and Diversification of the Mycorrhizal Mutualists.</title>
        <authorList>
            <consortium name="DOE Joint Genome Institute"/>
            <consortium name="Mycorrhizal Genomics Consortium"/>
            <person name="Kohler A."/>
            <person name="Kuo A."/>
            <person name="Nagy L.G."/>
            <person name="Floudas D."/>
            <person name="Copeland A."/>
            <person name="Barry K.W."/>
            <person name="Cichocki N."/>
            <person name="Veneault-Fourrey C."/>
            <person name="LaButti K."/>
            <person name="Lindquist E.A."/>
            <person name="Lipzen A."/>
            <person name="Lundell T."/>
            <person name="Morin E."/>
            <person name="Murat C."/>
            <person name="Riley R."/>
            <person name="Ohm R."/>
            <person name="Sun H."/>
            <person name="Tunlid A."/>
            <person name="Henrissat B."/>
            <person name="Grigoriev I.V."/>
            <person name="Hibbett D.S."/>
            <person name="Martin F."/>
        </authorList>
    </citation>
    <scope>NUCLEOTIDE SEQUENCE [LARGE SCALE GENOMIC DNA]</scope>
    <source>
        <strain evidence="8">Ve08.2h10</strain>
    </source>
</reference>
<keyword evidence="2" id="KW-0813">Transport</keyword>
<dbReference type="AlphaFoldDB" id="A0A0D0EA87"/>
<keyword evidence="8" id="KW-1185">Reference proteome</keyword>
<dbReference type="GO" id="GO:1990071">
    <property type="term" value="C:TRAPPII protein complex"/>
    <property type="evidence" value="ECO:0007669"/>
    <property type="project" value="InterPro"/>
</dbReference>
<evidence type="ECO:0000259" key="4">
    <source>
        <dbReference type="Pfam" id="PF12584"/>
    </source>
</evidence>
<dbReference type="InterPro" id="IPR045126">
    <property type="entry name" value="TRAPPC10/Trs130"/>
</dbReference>
<dbReference type="GO" id="GO:0034498">
    <property type="term" value="P:early endosome to Golgi transport"/>
    <property type="evidence" value="ECO:0007669"/>
    <property type="project" value="TreeGrafter"/>
</dbReference>
<evidence type="ECO:0008006" key="9">
    <source>
        <dbReference type="Google" id="ProtNLM"/>
    </source>
</evidence>
<evidence type="ECO:0000256" key="3">
    <source>
        <dbReference type="ARBA" id="ARBA00023034"/>
    </source>
</evidence>
<feature type="domain" description="TRAPPC10/Trs130 N-terminal" evidence="5">
    <location>
        <begin position="22"/>
        <end position="318"/>
    </location>
</feature>
<evidence type="ECO:0000313" key="8">
    <source>
        <dbReference type="Proteomes" id="UP000054538"/>
    </source>
</evidence>
<dbReference type="PANTHER" id="PTHR13251:SF3">
    <property type="entry name" value="TRAFFICKING PROTEIN PARTICLE COMPLEX SUBUNIT 10"/>
    <property type="match status" value="1"/>
</dbReference>
<proteinExistence type="predicted"/>
<comment type="subcellular location">
    <subcellularLocation>
        <location evidence="1">Golgi apparatus</location>
    </subcellularLocation>
</comment>
<evidence type="ECO:0000259" key="6">
    <source>
        <dbReference type="Pfam" id="PF23274"/>
    </source>
</evidence>
<accession>A0A0D0EA87</accession>
<evidence type="ECO:0000313" key="7">
    <source>
        <dbReference type="EMBL" id="KIL00105.1"/>
    </source>
</evidence>
<dbReference type="STRING" id="930991.A0A0D0EA87"/>
<feature type="domain" description="DUF7077" evidence="6">
    <location>
        <begin position="705"/>
        <end position="811"/>
    </location>
</feature>
<dbReference type="GO" id="GO:0006891">
    <property type="term" value="P:intra-Golgi vesicle-mediated transport"/>
    <property type="evidence" value="ECO:0007669"/>
    <property type="project" value="TreeGrafter"/>
</dbReference>
<evidence type="ECO:0000256" key="1">
    <source>
        <dbReference type="ARBA" id="ARBA00004555"/>
    </source>
</evidence>
<dbReference type="GO" id="GO:0005829">
    <property type="term" value="C:cytosol"/>
    <property type="evidence" value="ECO:0007669"/>
    <property type="project" value="GOC"/>
</dbReference>
<dbReference type="InterPro" id="IPR055505">
    <property type="entry name" value="DUF7077"/>
</dbReference>
<sequence length="1181" mass="132064">MSNQHVLVTFAAPPSSQSPDSCKQVVAALRSQLPLRSIHWKSASRPSIRTIQELEVTLVALDSLRDEHTSQVPVTLIDRPLLNLYVVACEDNETYKATVKRQIKDWQTSVISRKSQEWLIVHVVRPDAKIVDRKFFNMKGSVLDKIKADFNVEKRDRCVQLAWSAGEQNPAVWADLINKIKDGLLSALNVAVTSREEEVKRSEGQRHIPGWNFCTYFILKESLANSYEGVNLFEDALQQYSELEAAFMQVLREKNMSWFGSLINPAPKDDSLPLLSVSKKPYRDLILTSTISVFDLRIYLLARQAVLLNKMHQLAEICRKAIMFLSAFGRRLREVEPSLPEYFIESWTFSSALSVVDQCDTWVSSIPEMEGVRLARYSASKGELIELAKSQLDVLGVRAGHLPSKQPFSLAIPSAATVSHSPLMSDKRSSAHRISNYDIILAVGENEAFYDLYTSLSNRAIDMYVKAGRRKFALKLHGSLAALDIHRGRLSNALAIFSSLPAHYAPHMWTSLESFMLSRAIDTHADLGRPHDREWIHLLLAFLKTYVNEMNIELIVSKEAIKAYVTRLAVTLREAVGKLDSDFNHPDHPALSIRTAGDARCSEDEDLLSLDVIVENHLPCDVVVDEVSIILTRQDVNRLKFGAKVAKLSPGKNNLTLTCATSCYGMYMLDSGEIQMSRLRFQWNHRATTASTDLKRNTVRLPHDPQALDVQLHQPRQTELGATSRMVLVLSTGRNDISMATLKLTAPAGVNFDYLKALTQSEGSGVLQPSKNCITITDAPKGSDVVVFVPHSDASRFRVIKIEVKVTYSTALHPTVVRTLRTSRSVTMMLPIAVNVEDYFRGKRLFSKFTISATTPQHVRLFSADLQGPSQSLEGVKISGCRRGHSVMTVTPERSVNYLFSVESEHGPVLEPLYLVILYRMLREEVEALVNKAVENVLPERSHDVSHGRELKAKVIQYLEGDAAWVERYCATGELVIPPSLEISQGLGKSFASLQEVLAQSRPPTESPFPWREIRIPVDVPRMNITAAAWIGLHTGSSFSGEVLRDKLTPIYAGQPISATLSIKTSLHWAEQESKRWRYLLRYDVEERVKDWLVCGQKRGDFVAQDGETFSVPLTLIALHHGELTLPKIDVKPLPLVDDGTMASMILPSADTHQVHGAETILVLPRGGRSTFVVGMGFENS</sequence>
<dbReference type="InterPro" id="IPR056913">
    <property type="entry name" value="TRAPPC10/Trs130_N"/>
</dbReference>
<dbReference type="Pfam" id="PF23036">
    <property type="entry name" value="TRAPPC10_1st"/>
    <property type="match status" value="1"/>
</dbReference>
<evidence type="ECO:0000259" key="5">
    <source>
        <dbReference type="Pfam" id="PF23036"/>
    </source>
</evidence>
<dbReference type="Proteomes" id="UP000054538">
    <property type="component" value="Unassembled WGS sequence"/>
</dbReference>
<dbReference type="PANTHER" id="PTHR13251">
    <property type="entry name" value="EPILEPSY HOLOPROSENCEPHALY CANDIDATE 1/TMEM1"/>
    <property type="match status" value="1"/>
</dbReference>
<dbReference type="InParanoid" id="A0A0D0EA87"/>
<dbReference type="EMBL" id="KN824842">
    <property type="protein sequence ID" value="KIL00105.1"/>
    <property type="molecule type" value="Genomic_DNA"/>
</dbReference>
<dbReference type="InterPro" id="IPR022233">
    <property type="entry name" value="TRAPPC10/Trs130_C"/>
</dbReference>
<gene>
    <name evidence="7" type="ORF">PAXRUDRAFT_361097</name>
</gene>
<organism evidence="7 8">
    <name type="scientific">Paxillus rubicundulus Ve08.2h10</name>
    <dbReference type="NCBI Taxonomy" id="930991"/>
    <lineage>
        <taxon>Eukaryota</taxon>
        <taxon>Fungi</taxon>
        <taxon>Dikarya</taxon>
        <taxon>Basidiomycota</taxon>
        <taxon>Agaricomycotina</taxon>
        <taxon>Agaricomycetes</taxon>
        <taxon>Agaricomycetidae</taxon>
        <taxon>Boletales</taxon>
        <taxon>Paxilineae</taxon>
        <taxon>Paxillaceae</taxon>
        <taxon>Paxillus</taxon>
    </lineage>
</organism>
<reference evidence="7 8" key="1">
    <citation type="submission" date="2014-04" db="EMBL/GenBank/DDBJ databases">
        <authorList>
            <consortium name="DOE Joint Genome Institute"/>
            <person name="Kuo A."/>
            <person name="Kohler A."/>
            <person name="Jargeat P."/>
            <person name="Nagy L.G."/>
            <person name="Floudas D."/>
            <person name="Copeland A."/>
            <person name="Barry K.W."/>
            <person name="Cichocki N."/>
            <person name="Veneault-Fourrey C."/>
            <person name="LaButti K."/>
            <person name="Lindquist E.A."/>
            <person name="Lipzen A."/>
            <person name="Lundell T."/>
            <person name="Morin E."/>
            <person name="Murat C."/>
            <person name="Sun H."/>
            <person name="Tunlid A."/>
            <person name="Henrissat B."/>
            <person name="Grigoriev I.V."/>
            <person name="Hibbett D.S."/>
            <person name="Martin F."/>
            <person name="Nordberg H.P."/>
            <person name="Cantor M.N."/>
            <person name="Hua S.X."/>
        </authorList>
    </citation>
    <scope>NUCLEOTIDE SEQUENCE [LARGE SCALE GENOMIC DNA]</scope>
    <source>
        <strain evidence="7 8">Ve08.2h10</strain>
    </source>
</reference>
<protein>
    <recommendedName>
        <fullName evidence="9">Trafficking protein particle complex subunit 10</fullName>
    </recommendedName>
</protein>
<feature type="domain" description="TRAPPC10/Trs130 C-terminal" evidence="4">
    <location>
        <begin position="1017"/>
        <end position="1164"/>
    </location>
</feature>
<dbReference type="OrthoDB" id="10256906at2759"/>
<dbReference type="Pfam" id="PF12584">
    <property type="entry name" value="TRAPPC10"/>
    <property type="match status" value="1"/>
</dbReference>
<dbReference type="HOGENOM" id="CLU_004654_0_0_1"/>
<name>A0A0D0EA87_9AGAM</name>
<dbReference type="Pfam" id="PF23274">
    <property type="entry name" value="DUF7077"/>
    <property type="match status" value="1"/>
</dbReference>
<evidence type="ECO:0000256" key="2">
    <source>
        <dbReference type="ARBA" id="ARBA00022448"/>
    </source>
</evidence>
<keyword evidence="3" id="KW-0333">Golgi apparatus</keyword>